<sequence>MLLQRILGLLATATVTAGALTVASPALAAGSCQEWHDRNTYGVSCTGRPGAAYRAVAVCKNGRAVGGAYVGNGGGWSYAYCTSVNSSLDHGYPQWFV</sequence>
<proteinExistence type="predicted"/>
<dbReference type="EMBL" id="JBHSBN010000016">
    <property type="protein sequence ID" value="MFC4108485.1"/>
    <property type="molecule type" value="Genomic_DNA"/>
</dbReference>
<organism evidence="2 3">
    <name type="scientific">Micromonospora zhanjiangensis</name>
    <dbReference type="NCBI Taxonomy" id="1522057"/>
    <lineage>
        <taxon>Bacteria</taxon>
        <taxon>Bacillati</taxon>
        <taxon>Actinomycetota</taxon>
        <taxon>Actinomycetes</taxon>
        <taxon>Micromonosporales</taxon>
        <taxon>Micromonosporaceae</taxon>
        <taxon>Micromonospora</taxon>
    </lineage>
</organism>
<name>A0ABV8KRG3_9ACTN</name>
<evidence type="ECO:0000313" key="3">
    <source>
        <dbReference type="Proteomes" id="UP001595868"/>
    </source>
</evidence>
<evidence type="ECO:0008006" key="4">
    <source>
        <dbReference type="Google" id="ProtNLM"/>
    </source>
</evidence>
<feature type="signal peptide" evidence="1">
    <location>
        <begin position="1"/>
        <end position="28"/>
    </location>
</feature>
<comment type="caution">
    <text evidence="2">The sequence shown here is derived from an EMBL/GenBank/DDBJ whole genome shotgun (WGS) entry which is preliminary data.</text>
</comment>
<dbReference type="PROSITE" id="PS51257">
    <property type="entry name" value="PROKAR_LIPOPROTEIN"/>
    <property type="match status" value="1"/>
</dbReference>
<protein>
    <recommendedName>
        <fullName evidence="4">Secreted protein</fullName>
    </recommendedName>
</protein>
<gene>
    <name evidence="2" type="ORF">ACFOX0_21440</name>
</gene>
<dbReference type="Proteomes" id="UP001595868">
    <property type="component" value="Unassembled WGS sequence"/>
</dbReference>
<feature type="chain" id="PRO_5046123956" description="Secreted protein" evidence="1">
    <location>
        <begin position="29"/>
        <end position="97"/>
    </location>
</feature>
<evidence type="ECO:0000256" key="1">
    <source>
        <dbReference type="SAM" id="SignalP"/>
    </source>
</evidence>
<accession>A0ABV8KRG3</accession>
<keyword evidence="1" id="KW-0732">Signal</keyword>
<reference evidence="3" key="1">
    <citation type="journal article" date="2019" name="Int. J. Syst. Evol. Microbiol.">
        <title>The Global Catalogue of Microorganisms (GCM) 10K type strain sequencing project: providing services to taxonomists for standard genome sequencing and annotation.</title>
        <authorList>
            <consortium name="The Broad Institute Genomics Platform"/>
            <consortium name="The Broad Institute Genome Sequencing Center for Infectious Disease"/>
            <person name="Wu L."/>
            <person name="Ma J."/>
        </authorList>
    </citation>
    <scope>NUCLEOTIDE SEQUENCE [LARGE SCALE GENOMIC DNA]</scope>
    <source>
        <strain evidence="3">2902at01</strain>
    </source>
</reference>
<dbReference type="RefSeq" id="WP_377548819.1">
    <property type="nucleotide sequence ID" value="NZ_JBHSBN010000016.1"/>
</dbReference>
<evidence type="ECO:0000313" key="2">
    <source>
        <dbReference type="EMBL" id="MFC4108485.1"/>
    </source>
</evidence>
<keyword evidence="3" id="KW-1185">Reference proteome</keyword>